<dbReference type="Pfam" id="PF00076">
    <property type="entry name" value="RRM_1"/>
    <property type="match status" value="2"/>
</dbReference>
<dbReference type="Gene3D" id="3.30.70.330">
    <property type="match status" value="2"/>
</dbReference>
<sequence>MLENKISQKNQNSENKNLNKNGQDHTVFVVNLDHSSKDKEISQLFSQFGKIKRIKIPKKNDGSVKGYGYVTYKNTESAENAIKKLNLAKFKNGILNVQRSRNDQISKRTLFVKNLPKKDCEKELKALFGNFGEIEEIRRPQERSKNGGMKPFCYITFKNILSLEKALKNPKDDFRVKLGKVEKVIKIEKCEALGTQTRIYKERNMSKLTQKTKKLQIPVSVQIKRKKTLKLQNLKNGKNLNENVNLNENLSNEQFSQILNK</sequence>
<feature type="domain" description="RRM" evidence="4">
    <location>
        <begin position="25"/>
        <end position="102"/>
    </location>
</feature>
<dbReference type="InterPro" id="IPR000504">
    <property type="entry name" value="RRM_dom"/>
</dbReference>
<dbReference type="EMBL" id="JBDODL010001903">
    <property type="protein sequence ID" value="MES1921888.1"/>
    <property type="molecule type" value="Genomic_DNA"/>
</dbReference>
<protein>
    <recommendedName>
        <fullName evidence="4">RRM domain-containing protein</fullName>
    </recommendedName>
</protein>
<dbReference type="Proteomes" id="UP001439008">
    <property type="component" value="Unassembled WGS sequence"/>
</dbReference>
<name>A0ABV2AQD6_9EUKA</name>
<feature type="domain" description="RRM" evidence="4">
    <location>
        <begin position="108"/>
        <end position="192"/>
    </location>
</feature>
<gene>
    <name evidence="5" type="ORF">MHBO_003419</name>
</gene>
<dbReference type="SUPFAM" id="SSF54928">
    <property type="entry name" value="RNA-binding domain, RBD"/>
    <property type="match status" value="1"/>
</dbReference>
<reference evidence="5 6" key="1">
    <citation type="journal article" date="2024" name="BMC Biol.">
        <title>Comparative genomics of Ascetosporea gives new insight into the evolutionary basis for animal parasitism in Rhizaria.</title>
        <authorList>
            <person name="Hiltunen Thoren M."/>
            <person name="Onut-Brannstrom I."/>
            <person name="Alfjorden A."/>
            <person name="Peckova H."/>
            <person name="Swords F."/>
            <person name="Hooper C."/>
            <person name="Holzer A.S."/>
            <person name="Bass D."/>
            <person name="Burki F."/>
        </authorList>
    </citation>
    <scope>NUCLEOTIDE SEQUENCE [LARGE SCALE GENOMIC DNA]</scope>
    <source>
        <strain evidence="5">20-A016</strain>
    </source>
</reference>
<dbReference type="SMART" id="SM00360">
    <property type="entry name" value="RRM"/>
    <property type="match status" value="2"/>
</dbReference>
<feature type="region of interest" description="Disordered" evidence="3">
    <location>
        <begin position="1"/>
        <end position="22"/>
    </location>
</feature>
<organism evidence="5 6">
    <name type="scientific">Bonamia ostreae</name>
    <dbReference type="NCBI Taxonomy" id="126728"/>
    <lineage>
        <taxon>Eukaryota</taxon>
        <taxon>Sar</taxon>
        <taxon>Rhizaria</taxon>
        <taxon>Endomyxa</taxon>
        <taxon>Ascetosporea</taxon>
        <taxon>Haplosporida</taxon>
        <taxon>Bonamia</taxon>
    </lineage>
</organism>
<evidence type="ECO:0000256" key="3">
    <source>
        <dbReference type="SAM" id="MobiDB-lite"/>
    </source>
</evidence>
<accession>A0ABV2AQD6</accession>
<evidence type="ECO:0000256" key="2">
    <source>
        <dbReference type="PROSITE-ProRule" id="PRU00176"/>
    </source>
</evidence>
<proteinExistence type="predicted"/>
<evidence type="ECO:0000256" key="1">
    <source>
        <dbReference type="ARBA" id="ARBA00022884"/>
    </source>
</evidence>
<dbReference type="InterPro" id="IPR035979">
    <property type="entry name" value="RBD_domain_sf"/>
</dbReference>
<evidence type="ECO:0000313" key="6">
    <source>
        <dbReference type="Proteomes" id="UP001439008"/>
    </source>
</evidence>
<dbReference type="PROSITE" id="PS50102">
    <property type="entry name" value="RRM"/>
    <property type="match status" value="2"/>
</dbReference>
<evidence type="ECO:0000313" key="5">
    <source>
        <dbReference type="EMBL" id="MES1921888.1"/>
    </source>
</evidence>
<evidence type="ECO:0000259" key="4">
    <source>
        <dbReference type="PROSITE" id="PS50102"/>
    </source>
</evidence>
<dbReference type="PANTHER" id="PTHR10352">
    <property type="entry name" value="EUKARYOTIC TRANSLATION INITIATION FACTOR 3 SUBUNIT G"/>
    <property type="match status" value="1"/>
</dbReference>
<keyword evidence="1 2" id="KW-0694">RNA-binding</keyword>
<dbReference type="InterPro" id="IPR012677">
    <property type="entry name" value="Nucleotide-bd_a/b_plait_sf"/>
</dbReference>
<comment type="caution">
    <text evidence="5">The sequence shown here is derived from an EMBL/GenBank/DDBJ whole genome shotgun (WGS) entry which is preliminary data.</text>
</comment>
<dbReference type="CDD" id="cd00590">
    <property type="entry name" value="RRM_SF"/>
    <property type="match status" value="2"/>
</dbReference>
<keyword evidence="6" id="KW-1185">Reference proteome</keyword>
<feature type="compositionally biased region" description="Low complexity" evidence="3">
    <location>
        <begin position="1"/>
        <end position="21"/>
    </location>
</feature>